<dbReference type="Gene3D" id="1.10.1660.10">
    <property type="match status" value="1"/>
</dbReference>
<dbReference type="PROSITE" id="PS50937">
    <property type="entry name" value="HTH_MERR_2"/>
    <property type="match status" value="1"/>
</dbReference>
<dbReference type="GO" id="GO:0003700">
    <property type="term" value="F:DNA-binding transcription factor activity"/>
    <property type="evidence" value="ECO:0007669"/>
    <property type="project" value="InterPro"/>
</dbReference>
<reference evidence="3 4" key="1">
    <citation type="submission" date="2020-08" db="EMBL/GenBank/DDBJ databases">
        <title>Genomic Encyclopedia of Type Strains, Phase IV (KMG-IV): sequencing the most valuable type-strain genomes for metagenomic binning, comparative biology and taxonomic classification.</title>
        <authorList>
            <person name="Goeker M."/>
        </authorList>
    </citation>
    <scope>NUCLEOTIDE SEQUENCE [LARGE SCALE GENOMIC DNA]</scope>
    <source>
        <strain evidence="3 4">DSM 103526</strain>
    </source>
</reference>
<dbReference type="Proteomes" id="UP000579281">
    <property type="component" value="Unassembled WGS sequence"/>
</dbReference>
<proteinExistence type="predicted"/>
<evidence type="ECO:0000313" key="4">
    <source>
        <dbReference type="Proteomes" id="UP000579281"/>
    </source>
</evidence>
<organism evidence="3 4">
    <name type="scientific">Anaerosolibacter carboniphilus</name>
    <dbReference type="NCBI Taxonomy" id="1417629"/>
    <lineage>
        <taxon>Bacteria</taxon>
        <taxon>Bacillati</taxon>
        <taxon>Bacillota</taxon>
        <taxon>Clostridia</taxon>
        <taxon>Peptostreptococcales</taxon>
        <taxon>Thermotaleaceae</taxon>
        <taxon>Anaerosolibacter</taxon>
    </lineage>
</organism>
<dbReference type="PANTHER" id="PTHR30204:SF96">
    <property type="entry name" value="CHROMOSOME-ANCHORING PROTEIN RACA"/>
    <property type="match status" value="1"/>
</dbReference>
<dbReference type="InterPro" id="IPR047057">
    <property type="entry name" value="MerR_fam"/>
</dbReference>
<dbReference type="AlphaFoldDB" id="A0A841KUQ8"/>
<dbReference type="SMART" id="SM00422">
    <property type="entry name" value="HTH_MERR"/>
    <property type="match status" value="1"/>
</dbReference>
<dbReference type="Pfam" id="PF13649">
    <property type="entry name" value="Methyltransf_25"/>
    <property type="match status" value="1"/>
</dbReference>
<evidence type="ECO:0000313" key="3">
    <source>
        <dbReference type="EMBL" id="MBB6217103.1"/>
    </source>
</evidence>
<accession>A0A841KUQ8</accession>
<protein>
    <submittedName>
        <fullName evidence="3">DNA-binding transcriptional MerR regulator</fullName>
    </submittedName>
</protein>
<gene>
    <name evidence="3" type="ORF">HNQ80_003209</name>
</gene>
<dbReference type="InterPro" id="IPR029063">
    <property type="entry name" value="SAM-dependent_MTases_sf"/>
</dbReference>
<evidence type="ECO:0000259" key="2">
    <source>
        <dbReference type="PROSITE" id="PS50937"/>
    </source>
</evidence>
<sequence length="409" mass="47162">MKIGEFAKKHNVSVDRIRHYMDLELLLPQKLGGHYSFTKEDSTNLVEILELKKMNFSLTEIQQLFAYKRLTAMKTNEDQLHFKRFLETKKNALLLQQIDLEKTIQYLQEKIEDIQFEDALPHGILGIPLSFIPSIYCPLCNKSLLLIGGRIENNMLIEGSFQCDCGYSAKVAKGILISLDHEDIGKITPIDQSYTTLDYVMNTSTKFINFMYRAINTVKEALKNENLANSVILELGTGSGIFLRQILEQLPVNTFYIITDHDLKRIQGVKNYLQRESIHKNFVFLCTDFEKLPLASASIDYAIDYWGSVTYNPKATKFLPDVLAPKIKQNGKYLGIFVCFNKLSQRLKQLPEENRCFYRSVYLQSLFEKSHYKTLEYKELGSIDEAGIYEPLIDGGSVSELYWCGEKRR</sequence>
<dbReference type="InterPro" id="IPR009061">
    <property type="entry name" value="DNA-bd_dom_put_sf"/>
</dbReference>
<dbReference type="InterPro" id="IPR000551">
    <property type="entry name" value="MerR-type_HTH_dom"/>
</dbReference>
<dbReference type="GO" id="GO:0003677">
    <property type="term" value="F:DNA binding"/>
    <property type="evidence" value="ECO:0007669"/>
    <property type="project" value="UniProtKB-KW"/>
</dbReference>
<dbReference type="InterPro" id="IPR041698">
    <property type="entry name" value="Methyltransf_25"/>
</dbReference>
<dbReference type="PANTHER" id="PTHR30204">
    <property type="entry name" value="REDOX-CYCLING DRUG-SENSING TRANSCRIPTIONAL ACTIVATOR SOXR"/>
    <property type="match status" value="1"/>
</dbReference>
<keyword evidence="4" id="KW-1185">Reference proteome</keyword>
<evidence type="ECO:0000256" key="1">
    <source>
        <dbReference type="ARBA" id="ARBA00023125"/>
    </source>
</evidence>
<dbReference type="RefSeq" id="WP_184311617.1">
    <property type="nucleotide sequence ID" value="NZ_JACHEN010000020.1"/>
</dbReference>
<comment type="caution">
    <text evidence="3">The sequence shown here is derived from an EMBL/GenBank/DDBJ whole genome shotgun (WGS) entry which is preliminary data.</text>
</comment>
<dbReference type="SUPFAM" id="SSF46955">
    <property type="entry name" value="Putative DNA-binding domain"/>
    <property type="match status" value="1"/>
</dbReference>
<keyword evidence="1 3" id="KW-0238">DNA-binding</keyword>
<dbReference type="SUPFAM" id="SSF53335">
    <property type="entry name" value="S-adenosyl-L-methionine-dependent methyltransferases"/>
    <property type="match status" value="1"/>
</dbReference>
<dbReference type="EMBL" id="JACHEN010000020">
    <property type="protein sequence ID" value="MBB6217103.1"/>
    <property type="molecule type" value="Genomic_DNA"/>
</dbReference>
<dbReference type="Pfam" id="PF13411">
    <property type="entry name" value="MerR_1"/>
    <property type="match status" value="1"/>
</dbReference>
<name>A0A841KUQ8_9FIRM</name>
<feature type="domain" description="HTH merR-type" evidence="2">
    <location>
        <begin position="1"/>
        <end position="67"/>
    </location>
</feature>
<dbReference type="Gene3D" id="3.40.50.150">
    <property type="entry name" value="Vaccinia Virus protein VP39"/>
    <property type="match status" value="1"/>
</dbReference>